<evidence type="ECO:0000256" key="1">
    <source>
        <dbReference type="ARBA" id="ARBA00003065"/>
    </source>
</evidence>
<sequence length="256" mass="28585">MDLQPAYILHTRPYRDTSALIDLLTLDYGLLRAVARGVRGTASRKRTLLQPFQPLLVSLSGRGELLALNQAEHAAPGFRLEANRLFSAMYLNELLMRLLQMQEAHPAIYRLYQQALISLQQQGSLETCLRRFEFRLLQELGYAWDLQVDAVSGETLQSEQIYLFNPEHGYQHIPLPMADQTPVCFAGADLLGFAAVINAGYGQEDTSNDQIIGTEGLQADVARAAKRLMRQALQPHLGNRPLLSRALFAAKSNTAH</sequence>
<dbReference type="HAMAP" id="MF_00201">
    <property type="entry name" value="RecO"/>
    <property type="match status" value="1"/>
</dbReference>
<evidence type="ECO:0000256" key="5">
    <source>
        <dbReference type="ARBA" id="ARBA00023172"/>
    </source>
</evidence>
<dbReference type="InterPro" id="IPR037278">
    <property type="entry name" value="ARFGAP/RecO"/>
</dbReference>
<comment type="function">
    <text evidence="1 8">Involved in DNA repair and RecF pathway recombination.</text>
</comment>
<keyword evidence="11" id="KW-1185">Reference proteome</keyword>
<feature type="domain" description="DNA replication/recombination mediator RecO N-terminal" evidence="9">
    <location>
        <begin position="4"/>
        <end position="73"/>
    </location>
</feature>
<name>A0A1E8CN22_9GAMM</name>
<dbReference type="Proteomes" id="UP000175669">
    <property type="component" value="Unassembled WGS sequence"/>
</dbReference>
<dbReference type="STRING" id="1524254.PHACT_01425"/>
<comment type="caution">
    <text evidence="10">The sequence shown here is derived from an EMBL/GenBank/DDBJ whole genome shotgun (WGS) entry which is preliminary data.</text>
</comment>
<dbReference type="AlphaFoldDB" id="A0A1E8CN22"/>
<evidence type="ECO:0000256" key="2">
    <source>
        <dbReference type="ARBA" id="ARBA00007452"/>
    </source>
</evidence>
<evidence type="ECO:0000256" key="6">
    <source>
        <dbReference type="ARBA" id="ARBA00023204"/>
    </source>
</evidence>
<dbReference type="InterPro" id="IPR012340">
    <property type="entry name" value="NA-bd_OB-fold"/>
</dbReference>
<dbReference type="GO" id="GO:0006310">
    <property type="term" value="P:DNA recombination"/>
    <property type="evidence" value="ECO:0007669"/>
    <property type="project" value="UniProtKB-UniRule"/>
</dbReference>
<dbReference type="Pfam" id="PF11967">
    <property type="entry name" value="RecO_N"/>
    <property type="match status" value="1"/>
</dbReference>
<evidence type="ECO:0000256" key="8">
    <source>
        <dbReference type="HAMAP-Rule" id="MF_00201"/>
    </source>
</evidence>
<comment type="similarity">
    <text evidence="2 8">Belongs to the RecO family.</text>
</comment>
<dbReference type="PANTHER" id="PTHR33991:SF1">
    <property type="entry name" value="DNA REPAIR PROTEIN RECO"/>
    <property type="match status" value="1"/>
</dbReference>
<gene>
    <name evidence="8" type="primary">recO</name>
    <name evidence="10" type="ORF">PHACT_01425</name>
</gene>
<evidence type="ECO:0000313" key="10">
    <source>
        <dbReference type="EMBL" id="OFE13849.1"/>
    </source>
</evidence>
<dbReference type="InterPro" id="IPR042242">
    <property type="entry name" value="RecO_C"/>
</dbReference>
<evidence type="ECO:0000256" key="3">
    <source>
        <dbReference type="ARBA" id="ARBA00021310"/>
    </source>
</evidence>
<evidence type="ECO:0000256" key="4">
    <source>
        <dbReference type="ARBA" id="ARBA00022763"/>
    </source>
</evidence>
<dbReference type="SUPFAM" id="SSF50249">
    <property type="entry name" value="Nucleic acid-binding proteins"/>
    <property type="match status" value="1"/>
</dbReference>
<dbReference type="Gene3D" id="2.40.50.140">
    <property type="entry name" value="Nucleic acid-binding proteins"/>
    <property type="match status" value="1"/>
</dbReference>
<dbReference type="Gene3D" id="1.20.1440.120">
    <property type="entry name" value="Recombination protein O, C-terminal domain"/>
    <property type="match status" value="1"/>
</dbReference>
<evidence type="ECO:0000256" key="7">
    <source>
        <dbReference type="ARBA" id="ARBA00033409"/>
    </source>
</evidence>
<dbReference type="EMBL" id="MASR01000001">
    <property type="protein sequence ID" value="OFE13849.1"/>
    <property type="molecule type" value="Genomic_DNA"/>
</dbReference>
<dbReference type="InterPro" id="IPR022572">
    <property type="entry name" value="DNA_rep/recomb_RecO_N"/>
</dbReference>
<evidence type="ECO:0000259" key="9">
    <source>
        <dbReference type="Pfam" id="PF11967"/>
    </source>
</evidence>
<reference evidence="11" key="1">
    <citation type="submission" date="2016-07" db="EMBL/GenBank/DDBJ databases">
        <authorList>
            <person name="Florea S."/>
            <person name="Webb J.S."/>
            <person name="Jaromczyk J."/>
            <person name="Schardl C.L."/>
        </authorList>
    </citation>
    <scope>NUCLEOTIDE SEQUENCE [LARGE SCALE GENOMIC DNA]</scope>
    <source>
        <strain evidence="11">KCTC 42131</strain>
    </source>
</reference>
<dbReference type="GO" id="GO:0043590">
    <property type="term" value="C:bacterial nucleoid"/>
    <property type="evidence" value="ECO:0007669"/>
    <property type="project" value="TreeGrafter"/>
</dbReference>
<dbReference type="NCBIfam" id="TIGR00613">
    <property type="entry name" value="reco"/>
    <property type="match status" value="1"/>
</dbReference>
<keyword evidence="4 8" id="KW-0227">DNA damage</keyword>
<evidence type="ECO:0000313" key="11">
    <source>
        <dbReference type="Proteomes" id="UP000175669"/>
    </source>
</evidence>
<dbReference type="PANTHER" id="PTHR33991">
    <property type="entry name" value="DNA REPAIR PROTEIN RECO"/>
    <property type="match status" value="1"/>
</dbReference>
<proteinExistence type="inferred from homology"/>
<organism evidence="10 11">
    <name type="scientific">Pseudohongiella acticola</name>
    <dbReference type="NCBI Taxonomy" id="1524254"/>
    <lineage>
        <taxon>Bacteria</taxon>
        <taxon>Pseudomonadati</taxon>
        <taxon>Pseudomonadota</taxon>
        <taxon>Gammaproteobacteria</taxon>
        <taxon>Pseudomonadales</taxon>
        <taxon>Pseudohongiellaceae</taxon>
        <taxon>Pseudohongiella</taxon>
    </lineage>
</organism>
<keyword evidence="6 8" id="KW-0234">DNA repair</keyword>
<dbReference type="InterPro" id="IPR003717">
    <property type="entry name" value="RecO"/>
</dbReference>
<dbReference type="GO" id="GO:0006302">
    <property type="term" value="P:double-strand break repair"/>
    <property type="evidence" value="ECO:0007669"/>
    <property type="project" value="TreeGrafter"/>
</dbReference>
<protein>
    <recommendedName>
        <fullName evidence="3 8">DNA repair protein RecO</fullName>
    </recommendedName>
    <alternativeName>
        <fullName evidence="7 8">Recombination protein O</fullName>
    </alternativeName>
</protein>
<accession>A0A1E8CN22</accession>
<keyword evidence="5 8" id="KW-0233">DNA recombination</keyword>
<dbReference type="SUPFAM" id="SSF57863">
    <property type="entry name" value="ArfGap/RecO-like zinc finger"/>
    <property type="match status" value="1"/>
</dbReference>
<dbReference type="Pfam" id="PF02565">
    <property type="entry name" value="RecO_C"/>
    <property type="match status" value="1"/>
</dbReference>